<gene>
    <name evidence="1" type="ORF">CJ030_MR7G013536</name>
</gene>
<keyword evidence="2" id="KW-1185">Reference proteome</keyword>
<dbReference type="Proteomes" id="UP000516437">
    <property type="component" value="Chromosome 7"/>
</dbReference>
<accession>A0A6A1V4E4</accession>
<organism evidence="1 2">
    <name type="scientific">Morella rubra</name>
    <name type="common">Chinese bayberry</name>
    <dbReference type="NCBI Taxonomy" id="262757"/>
    <lineage>
        <taxon>Eukaryota</taxon>
        <taxon>Viridiplantae</taxon>
        <taxon>Streptophyta</taxon>
        <taxon>Embryophyta</taxon>
        <taxon>Tracheophyta</taxon>
        <taxon>Spermatophyta</taxon>
        <taxon>Magnoliopsida</taxon>
        <taxon>eudicotyledons</taxon>
        <taxon>Gunneridae</taxon>
        <taxon>Pentapetalae</taxon>
        <taxon>rosids</taxon>
        <taxon>fabids</taxon>
        <taxon>Fagales</taxon>
        <taxon>Myricaceae</taxon>
        <taxon>Morella</taxon>
    </lineage>
</organism>
<dbReference type="EMBL" id="RXIC02000025">
    <property type="protein sequence ID" value="KAB1206717.1"/>
    <property type="molecule type" value="Genomic_DNA"/>
</dbReference>
<dbReference type="AlphaFoldDB" id="A0A6A1V4E4"/>
<dbReference type="OrthoDB" id="746891at2759"/>
<dbReference type="PANTHER" id="PTHR46922">
    <property type="entry name" value="DHHA1 DOMAIN PROTEIN"/>
    <property type="match status" value="1"/>
</dbReference>
<dbReference type="PANTHER" id="PTHR46922:SF3">
    <property type="entry name" value="HEAT SHOCK PROTEIN"/>
    <property type="match status" value="1"/>
</dbReference>
<proteinExistence type="predicted"/>
<comment type="caution">
    <text evidence="1">The sequence shown here is derived from an EMBL/GenBank/DDBJ whole genome shotgun (WGS) entry which is preliminary data.</text>
</comment>
<evidence type="ECO:0000313" key="1">
    <source>
        <dbReference type="EMBL" id="KAB1206717.1"/>
    </source>
</evidence>
<evidence type="ECO:0000313" key="2">
    <source>
        <dbReference type="Proteomes" id="UP000516437"/>
    </source>
</evidence>
<name>A0A6A1V4E4_9ROSI</name>
<sequence length="396" mass="44156">MGGVASKLVLGTISPLDLLRIDETMILALLRQWRPVSALRAGARSFRSDAALEALAKASADRVPNLVLYNYPSFSGAFSALFAHLFHSRLNLPCLILPFSDVEPLRVEDLYMEGIERCYLLDFLGPKGFAMKLAQQSSCEYNSTFLGSKRIIGFDHRKSRLPMIPSADDHPNSLRFHINLEKSSSCAVYEYFSDKLASIRYADGAVVNLLDPKDRDRLEIILKYLEDGDLRRWRLAHVRALNIGLSEWRSRLNCIINPYMFEQLLELNSGNLITEGDSYISSLQAAANKSLDNVFRVRLGRGFYGECLGVRVDQNSNLSDEIGKQLSVKSAAAGLRPIGAVVYMQRRNLKMCLRTTDGATDTSEVAKAYGGGGSPSSSSFIIRMDEYNQWLSVRSS</sequence>
<reference evidence="1 2" key="1">
    <citation type="journal article" date="2019" name="Plant Biotechnol. J.">
        <title>The red bayberry genome and genetic basis of sex determination.</title>
        <authorList>
            <person name="Jia H.M."/>
            <person name="Jia H.J."/>
            <person name="Cai Q.L."/>
            <person name="Wang Y."/>
            <person name="Zhao H.B."/>
            <person name="Yang W.F."/>
            <person name="Wang G.Y."/>
            <person name="Li Y.H."/>
            <person name="Zhan D.L."/>
            <person name="Shen Y.T."/>
            <person name="Niu Q.F."/>
            <person name="Chang L."/>
            <person name="Qiu J."/>
            <person name="Zhao L."/>
            <person name="Xie H.B."/>
            <person name="Fu W.Y."/>
            <person name="Jin J."/>
            <person name="Li X.W."/>
            <person name="Jiao Y."/>
            <person name="Zhou C.C."/>
            <person name="Tu T."/>
            <person name="Chai C.Y."/>
            <person name="Gao J.L."/>
            <person name="Fan L.J."/>
            <person name="van de Weg E."/>
            <person name="Wang J.Y."/>
            <person name="Gao Z.S."/>
        </authorList>
    </citation>
    <scope>NUCLEOTIDE SEQUENCE [LARGE SCALE GENOMIC DNA]</scope>
    <source>
        <tissue evidence="1">Leaves</tissue>
    </source>
</reference>
<protein>
    <submittedName>
        <fullName evidence="1">Uncharacterized protein</fullName>
    </submittedName>
</protein>